<dbReference type="InterPro" id="IPR029045">
    <property type="entry name" value="ClpP/crotonase-like_dom_sf"/>
</dbReference>
<dbReference type="FunFam" id="3.90.226.10:FF:000009">
    <property type="entry name" value="Carnitinyl-CoA dehydratase"/>
    <property type="match status" value="1"/>
</dbReference>
<dbReference type="PANTHER" id="PTHR11941:SF54">
    <property type="entry name" value="ENOYL-COA HYDRATASE, MITOCHONDRIAL"/>
    <property type="match status" value="1"/>
</dbReference>
<dbReference type="EMBL" id="CP003108">
    <property type="protein sequence ID" value="AET69360.1"/>
    <property type="molecule type" value="Genomic_DNA"/>
</dbReference>
<comment type="catalytic activity">
    <reaction evidence="5">
        <text>a short-chain (3S)-3-hydroxyacyl-CoA = a short-chain (2E)-enoyl-CoA + H2O</text>
        <dbReference type="Rhea" id="RHEA:52664"/>
        <dbReference type="ChEBI" id="CHEBI:15377"/>
        <dbReference type="ChEBI" id="CHEBI:87488"/>
        <dbReference type="ChEBI" id="CHEBI:136760"/>
        <dbReference type="EC" id="4.2.1.150"/>
    </reaction>
</comment>
<name>G7WBW3_DESOD</name>
<evidence type="ECO:0000313" key="8">
    <source>
        <dbReference type="EMBL" id="AET69360.1"/>
    </source>
</evidence>
<organism evidence="8 9">
    <name type="scientific">Desulfosporosinus orientis (strain ATCC 19365 / DSM 765 / NCIMB 8382 / VKM B-1628 / Singapore I)</name>
    <name type="common">Desulfotomaculum orientis</name>
    <dbReference type="NCBI Taxonomy" id="768706"/>
    <lineage>
        <taxon>Bacteria</taxon>
        <taxon>Bacillati</taxon>
        <taxon>Bacillota</taxon>
        <taxon>Clostridia</taxon>
        <taxon>Eubacteriales</taxon>
        <taxon>Desulfitobacteriaceae</taxon>
        <taxon>Desulfosporosinus</taxon>
    </lineage>
</organism>
<dbReference type="Pfam" id="PF00378">
    <property type="entry name" value="ECH_1"/>
    <property type="match status" value="1"/>
</dbReference>
<evidence type="ECO:0000256" key="6">
    <source>
        <dbReference type="ARBA" id="ARBA00067035"/>
    </source>
</evidence>
<dbReference type="HOGENOM" id="CLU_009834_7_6_9"/>
<dbReference type="KEGG" id="dor:Desor_3915"/>
<comment type="pathway">
    <text evidence="1">Lipid metabolism; butanoate metabolism.</text>
</comment>
<comment type="subunit">
    <text evidence="3">Homotetramer.</text>
</comment>
<dbReference type="AlphaFoldDB" id="G7WBW3"/>
<evidence type="ECO:0000256" key="5">
    <source>
        <dbReference type="ARBA" id="ARBA00050624"/>
    </source>
</evidence>
<dbReference type="OrthoDB" id="9775794at2"/>
<dbReference type="STRING" id="768706.Desor_3915"/>
<gene>
    <name evidence="8" type="ordered locus">Desor_3915</name>
</gene>
<dbReference type="FunFam" id="1.10.12.10:FF:000001">
    <property type="entry name" value="Probable enoyl-CoA hydratase, mitochondrial"/>
    <property type="match status" value="1"/>
</dbReference>
<keyword evidence="4" id="KW-0456">Lyase</keyword>
<evidence type="ECO:0000256" key="7">
    <source>
        <dbReference type="RuleBase" id="RU003707"/>
    </source>
</evidence>
<protein>
    <recommendedName>
        <fullName evidence="6">short-chain-enoyl-CoA hydratase</fullName>
        <ecNumber evidence="6">4.2.1.150</ecNumber>
    </recommendedName>
</protein>
<dbReference type="eggNOG" id="COG1024">
    <property type="taxonomic scope" value="Bacteria"/>
</dbReference>
<evidence type="ECO:0000256" key="1">
    <source>
        <dbReference type="ARBA" id="ARBA00005086"/>
    </source>
</evidence>
<dbReference type="PANTHER" id="PTHR11941">
    <property type="entry name" value="ENOYL-COA HYDRATASE-RELATED"/>
    <property type="match status" value="1"/>
</dbReference>
<dbReference type="EC" id="4.2.1.150" evidence="6"/>
<accession>G7WBW3</accession>
<dbReference type="PROSITE" id="PS00166">
    <property type="entry name" value="ENOYL_COA_HYDRATASE"/>
    <property type="match status" value="1"/>
</dbReference>
<sequence length="260" mass="27665">MEYANLLLEKNDSVAILTVNRPKALNALNSDTLSELSSALDAVIQDSAIKAVVLTGSGGKAFVAGADISQMKDFNSLQGRRFAQLGHAVFRKIELMPQPVIAAINGFALGGGCELAMACDIRIAAENAKFGQPEVTLGLTAGFGGTQRLPRLVGTGIASELLFTGDIIDAQEAYRIGLVNKVYTSEALLEEALKLARRIADRAPAAVQLSKSAIQRGINLDLDSAQAYEAEVFGLTFSTQDQTEGCSAFLEKRKPVFEGR</sequence>
<dbReference type="Gene3D" id="3.90.226.10">
    <property type="entry name" value="2-enoyl-CoA Hydratase, Chain A, domain 1"/>
    <property type="match status" value="1"/>
</dbReference>
<dbReference type="SUPFAM" id="SSF52096">
    <property type="entry name" value="ClpP/crotonase"/>
    <property type="match status" value="1"/>
</dbReference>
<proteinExistence type="inferred from homology"/>
<evidence type="ECO:0000256" key="3">
    <source>
        <dbReference type="ARBA" id="ARBA00011881"/>
    </source>
</evidence>
<dbReference type="PATRIC" id="fig|768706.3.peg.3960"/>
<dbReference type="Gene3D" id="1.10.12.10">
    <property type="entry name" value="Lyase 2-enoyl-coa Hydratase, Chain A, domain 2"/>
    <property type="match status" value="1"/>
</dbReference>
<reference evidence="8 9" key="2">
    <citation type="journal article" date="2012" name="J. Bacteriol.">
        <title>Complete genome sequences of Desulfosporosinus orientis DSM765T, Desulfosporosinus youngiae DSM17734T, Desulfosporosinus meridiei DSM13257T, and Desulfosporosinus acidiphilus DSM22704T.</title>
        <authorList>
            <person name="Pester M."/>
            <person name="Brambilla E."/>
            <person name="Alazard D."/>
            <person name="Rattei T."/>
            <person name="Weinmaier T."/>
            <person name="Han J."/>
            <person name="Lucas S."/>
            <person name="Lapidus A."/>
            <person name="Cheng J.F."/>
            <person name="Goodwin L."/>
            <person name="Pitluck S."/>
            <person name="Peters L."/>
            <person name="Ovchinnikova G."/>
            <person name="Teshima H."/>
            <person name="Detter J.C."/>
            <person name="Han C.S."/>
            <person name="Tapia R."/>
            <person name="Land M.L."/>
            <person name="Hauser L."/>
            <person name="Kyrpides N.C."/>
            <person name="Ivanova N.N."/>
            <person name="Pagani I."/>
            <person name="Huntmann M."/>
            <person name="Wei C.L."/>
            <person name="Davenport K.W."/>
            <person name="Daligault H."/>
            <person name="Chain P.S."/>
            <person name="Chen A."/>
            <person name="Mavromatis K."/>
            <person name="Markowitz V."/>
            <person name="Szeto E."/>
            <person name="Mikhailova N."/>
            <person name="Pati A."/>
            <person name="Wagner M."/>
            <person name="Woyke T."/>
            <person name="Ollivier B."/>
            <person name="Klenk H.P."/>
            <person name="Spring S."/>
            <person name="Loy A."/>
        </authorList>
    </citation>
    <scope>NUCLEOTIDE SEQUENCE [LARGE SCALE GENOMIC DNA]</scope>
    <source>
        <strain evidence="9">ATCC 19365 / DSM 765 / NCIMB 8382 / VKM B-1628</strain>
    </source>
</reference>
<keyword evidence="9" id="KW-1185">Reference proteome</keyword>
<reference evidence="9" key="1">
    <citation type="submission" date="2011-11" db="EMBL/GenBank/DDBJ databases">
        <title>Complete sequence of Desulfosporosinus orientis DSM 765.</title>
        <authorList>
            <person name="Lucas S."/>
            <person name="Han J."/>
            <person name="Lapidus A."/>
            <person name="Cheng J.-F."/>
            <person name="Goodwin L."/>
            <person name="Pitluck S."/>
            <person name="Peters L."/>
            <person name="Ovchinnikova G."/>
            <person name="Teshima H."/>
            <person name="Detter J.C."/>
            <person name="Han C."/>
            <person name="Tapia R."/>
            <person name="Land M."/>
            <person name="Hauser L."/>
            <person name="Kyrpides N."/>
            <person name="Ivanova N."/>
            <person name="Pagani I."/>
            <person name="Pester M."/>
            <person name="Spring S."/>
            <person name="Ollivier B."/>
            <person name="Rattei T."/>
            <person name="Klenk H.-P."/>
            <person name="Wagner M."/>
            <person name="Loy A."/>
            <person name="Woyke T."/>
        </authorList>
    </citation>
    <scope>NUCLEOTIDE SEQUENCE [LARGE SCALE GENOMIC DNA]</scope>
    <source>
        <strain evidence="9">ATCC 19365 / DSM 765 / NCIMB 8382 / VKM B-1628</strain>
    </source>
</reference>
<comment type="similarity">
    <text evidence="2 7">Belongs to the enoyl-CoA hydratase/isomerase family.</text>
</comment>
<evidence type="ECO:0000313" key="9">
    <source>
        <dbReference type="Proteomes" id="UP000006346"/>
    </source>
</evidence>
<dbReference type="InterPro" id="IPR014748">
    <property type="entry name" value="Enoyl-CoA_hydra_C"/>
</dbReference>
<dbReference type="GO" id="GO:0018812">
    <property type="term" value="F:3-hydroxyacyl-CoA dehydratase activity"/>
    <property type="evidence" value="ECO:0007669"/>
    <property type="project" value="UniProtKB-EC"/>
</dbReference>
<dbReference type="CDD" id="cd06558">
    <property type="entry name" value="crotonase-like"/>
    <property type="match status" value="1"/>
</dbReference>
<dbReference type="NCBIfam" id="NF004475">
    <property type="entry name" value="PRK05809.1"/>
    <property type="match status" value="1"/>
</dbReference>
<dbReference type="RefSeq" id="WP_014186167.1">
    <property type="nucleotide sequence ID" value="NC_016584.1"/>
</dbReference>
<dbReference type="Proteomes" id="UP000006346">
    <property type="component" value="Chromosome"/>
</dbReference>
<evidence type="ECO:0000256" key="4">
    <source>
        <dbReference type="ARBA" id="ARBA00023239"/>
    </source>
</evidence>
<evidence type="ECO:0000256" key="2">
    <source>
        <dbReference type="ARBA" id="ARBA00005254"/>
    </source>
</evidence>
<dbReference type="InterPro" id="IPR001753">
    <property type="entry name" value="Enoyl-CoA_hydra/iso"/>
</dbReference>
<dbReference type="GO" id="GO:0006635">
    <property type="term" value="P:fatty acid beta-oxidation"/>
    <property type="evidence" value="ECO:0007669"/>
    <property type="project" value="TreeGrafter"/>
</dbReference>
<dbReference type="InterPro" id="IPR018376">
    <property type="entry name" value="Enoyl-CoA_hyd/isom_CS"/>
</dbReference>